<dbReference type="EMBL" id="LT629757">
    <property type="protein sequence ID" value="SDR76242.1"/>
    <property type="molecule type" value="Genomic_DNA"/>
</dbReference>
<evidence type="ECO:0000313" key="3">
    <source>
        <dbReference type="Proteomes" id="UP000198859"/>
    </source>
</evidence>
<protein>
    <submittedName>
        <fullName evidence="2">Uncharacterized protein</fullName>
    </submittedName>
</protein>
<gene>
    <name evidence="2" type="ORF">SAMN04488570_0300</name>
</gene>
<keyword evidence="3" id="KW-1185">Reference proteome</keyword>
<accession>A0A1H1LPK2</accession>
<dbReference type="AlphaFoldDB" id="A0A1H1LPK2"/>
<feature type="compositionally biased region" description="Basic and acidic residues" evidence="1">
    <location>
        <begin position="43"/>
        <end position="53"/>
    </location>
</feature>
<name>A0A1H1LPK2_9ACTN</name>
<dbReference type="STRING" id="642780.SAMN04488570_0300"/>
<evidence type="ECO:0000313" key="2">
    <source>
        <dbReference type="EMBL" id="SDR76242.1"/>
    </source>
</evidence>
<evidence type="ECO:0000256" key="1">
    <source>
        <dbReference type="SAM" id="MobiDB-lite"/>
    </source>
</evidence>
<dbReference type="Proteomes" id="UP000198859">
    <property type="component" value="Chromosome I"/>
</dbReference>
<dbReference type="OrthoDB" id="3432435at2"/>
<dbReference type="RefSeq" id="WP_091725333.1">
    <property type="nucleotide sequence ID" value="NZ_LT629757.1"/>
</dbReference>
<proteinExistence type="predicted"/>
<reference evidence="3" key="1">
    <citation type="submission" date="2016-10" db="EMBL/GenBank/DDBJ databases">
        <authorList>
            <person name="Varghese N."/>
            <person name="Submissions S."/>
        </authorList>
    </citation>
    <scope>NUCLEOTIDE SEQUENCE [LARGE SCALE GENOMIC DNA]</scope>
    <source>
        <strain evidence="3">DSM 22127</strain>
    </source>
</reference>
<feature type="compositionally biased region" description="Basic and acidic residues" evidence="1">
    <location>
        <begin position="7"/>
        <end position="20"/>
    </location>
</feature>
<organism evidence="2 3">
    <name type="scientific">Nocardioides scoriae</name>
    <dbReference type="NCBI Taxonomy" id="642780"/>
    <lineage>
        <taxon>Bacteria</taxon>
        <taxon>Bacillati</taxon>
        <taxon>Actinomycetota</taxon>
        <taxon>Actinomycetes</taxon>
        <taxon>Propionibacteriales</taxon>
        <taxon>Nocardioidaceae</taxon>
        <taxon>Nocardioides</taxon>
    </lineage>
</organism>
<sequence>MTDDELEPTRRRETEAERRQIAANARWAREPDRSAATQPARDGMLRRFEDEVDPDRTLPAEERAMRAENARRAFYQRIALKSAQSRRRKAGGES</sequence>
<feature type="region of interest" description="Disordered" evidence="1">
    <location>
        <begin position="1"/>
        <end position="53"/>
    </location>
</feature>